<proteinExistence type="predicted"/>
<dbReference type="InterPro" id="IPR050553">
    <property type="entry name" value="Thioredoxin_ResA/DsbE_sf"/>
</dbReference>
<dbReference type="InterPro" id="IPR013766">
    <property type="entry name" value="Thioredoxin_domain"/>
</dbReference>
<organism evidence="2 3">
    <name type="scientific">Sphingobacterium mizutaii</name>
    <dbReference type="NCBI Taxonomy" id="1010"/>
    <lineage>
        <taxon>Bacteria</taxon>
        <taxon>Pseudomonadati</taxon>
        <taxon>Bacteroidota</taxon>
        <taxon>Sphingobacteriia</taxon>
        <taxon>Sphingobacteriales</taxon>
        <taxon>Sphingobacteriaceae</taxon>
        <taxon>Sphingobacterium</taxon>
    </lineage>
</organism>
<name>A0AAJ4X899_9SPHI</name>
<accession>A0AAJ4X899</accession>
<dbReference type="SUPFAM" id="SSF52833">
    <property type="entry name" value="Thioredoxin-like"/>
    <property type="match status" value="1"/>
</dbReference>
<dbReference type="PANTHER" id="PTHR42852">
    <property type="entry name" value="THIOL:DISULFIDE INTERCHANGE PROTEIN DSBE"/>
    <property type="match status" value="1"/>
</dbReference>
<evidence type="ECO:0000313" key="3">
    <source>
        <dbReference type="Proteomes" id="UP000215355"/>
    </source>
</evidence>
<evidence type="ECO:0000259" key="1">
    <source>
        <dbReference type="PROSITE" id="PS51352"/>
    </source>
</evidence>
<dbReference type="PROSITE" id="PS51352">
    <property type="entry name" value="THIOREDOXIN_2"/>
    <property type="match status" value="1"/>
</dbReference>
<dbReference type="InterPro" id="IPR012336">
    <property type="entry name" value="Thioredoxin-like_fold"/>
</dbReference>
<protein>
    <submittedName>
        <fullName evidence="2">Thiol-disulfide oxidoreductase</fullName>
    </submittedName>
</protein>
<dbReference type="Gene3D" id="3.40.30.10">
    <property type="entry name" value="Glutaredoxin"/>
    <property type="match status" value="1"/>
</dbReference>
<feature type="domain" description="Thioredoxin" evidence="1">
    <location>
        <begin position="76"/>
        <end position="230"/>
    </location>
</feature>
<dbReference type="InterPro" id="IPR036249">
    <property type="entry name" value="Thioredoxin-like_sf"/>
</dbReference>
<dbReference type="PANTHER" id="PTHR42852:SF17">
    <property type="entry name" value="THIOREDOXIN-LIKE PROTEIN HI_1115"/>
    <property type="match status" value="1"/>
</dbReference>
<evidence type="ECO:0000313" key="2">
    <source>
        <dbReference type="EMBL" id="SNV38272.1"/>
    </source>
</evidence>
<dbReference type="Proteomes" id="UP000215355">
    <property type="component" value="Chromosome 1"/>
</dbReference>
<reference evidence="2 3" key="1">
    <citation type="submission" date="2017-06" db="EMBL/GenBank/DDBJ databases">
        <authorList>
            <consortium name="Pathogen Informatics"/>
        </authorList>
    </citation>
    <scope>NUCLEOTIDE SEQUENCE [LARGE SCALE GENOMIC DNA]</scope>
    <source>
        <strain evidence="2 3">NCTC12149</strain>
    </source>
</reference>
<dbReference type="CDD" id="cd02966">
    <property type="entry name" value="TlpA_like_family"/>
    <property type="match status" value="1"/>
</dbReference>
<dbReference type="AlphaFoldDB" id="A0AAJ4X899"/>
<dbReference type="KEGG" id="smiz:4412673_00299"/>
<sequence>MKLFYSYVWRLFTHIQTLSKIFKILLRIFSPANQWHRLVMPGRYLAIVFCFIMFSYAQAQSPEKSGAVLGSEIKLLKIGDTIPDELWNLPLQVVNHPDGKETVTLSESRDKLIILDFWASWCSTCVKSFPLISSIQNQFQDNVQFILNNPKRTLDDMEIITNALKLVEETEKINFHIPTTYQDTTLISYFELFSYPHIVWVGKNREIIAITGKKELTHENVCRYIKNGEVNLPIKPGRREQ</sequence>
<gene>
    <name evidence="2" type="ORF">SAMEA4412673_00299</name>
</gene>
<dbReference type="EMBL" id="LT906468">
    <property type="protein sequence ID" value="SNV38272.1"/>
    <property type="molecule type" value="Genomic_DNA"/>
</dbReference>
<dbReference type="Pfam" id="PF13905">
    <property type="entry name" value="Thioredoxin_8"/>
    <property type="match status" value="1"/>
</dbReference>